<dbReference type="Gene3D" id="3.80.10.10">
    <property type="entry name" value="Ribonuclease Inhibitor"/>
    <property type="match status" value="1"/>
</dbReference>
<keyword evidence="5" id="KW-1185">Reference proteome</keyword>
<evidence type="ECO:0000313" key="5">
    <source>
        <dbReference type="Proteomes" id="UP000023541"/>
    </source>
</evidence>
<dbReference type="CDD" id="cd11304">
    <property type="entry name" value="Cadherin_repeat"/>
    <property type="match status" value="3"/>
</dbReference>
<dbReference type="PROSITE" id="PS50268">
    <property type="entry name" value="CADHERIN_2"/>
    <property type="match status" value="1"/>
</dbReference>
<feature type="domain" description="Cadherin" evidence="3">
    <location>
        <begin position="168"/>
        <end position="271"/>
    </location>
</feature>
<evidence type="ECO:0000256" key="1">
    <source>
        <dbReference type="ARBA" id="ARBA00022692"/>
    </source>
</evidence>
<dbReference type="Gene3D" id="2.60.40.60">
    <property type="entry name" value="Cadherins"/>
    <property type="match status" value="3"/>
</dbReference>
<accession>A0A023BZF9</accession>
<dbReference type="SUPFAM" id="SSF49313">
    <property type="entry name" value="Cadherin-like"/>
    <property type="match status" value="3"/>
</dbReference>
<dbReference type="GO" id="GO:0007156">
    <property type="term" value="P:homophilic cell adhesion via plasma membrane adhesion molecules"/>
    <property type="evidence" value="ECO:0007669"/>
    <property type="project" value="InterPro"/>
</dbReference>
<dbReference type="EMBL" id="AQRA01000001">
    <property type="protein sequence ID" value="EZH75380.1"/>
    <property type="molecule type" value="Genomic_DNA"/>
</dbReference>
<keyword evidence="2" id="KW-1133">Transmembrane helix</keyword>
<dbReference type="eggNOG" id="COG4886">
    <property type="taxonomic scope" value="Bacteria"/>
</dbReference>
<proteinExistence type="predicted"/>
<dbReference type="OrthoDB" id="1439291at2"/>
<name>A0A023BZF9_9FLAO</name>
<dbReference type="GO" id="GO:0005886">
    <property type="term" value="C:plasma membrane"/>
    <property type="evidence" value="ECO:0007669"/>
    <property type="project" value="UniProtKB-SubCell"/>
</dbReference>
<dbReference type="eggNOG" id="COG2834">
    <property type="taxonomic scope" value="Bacteria"/>
</dbReference>
<comment type="caution">
    <text evidence="4">The sequence shown here is derived from an EMBL/GenBank/DDBJ whole genome shotgun (WGS) entry which is preliminary data.</text>
</comment>
<dbReference type="InterPro" id="IPR002126">
    <property type="entry name" value="Cadherin-like_dom"/>
</dbReference>
<evidence type="ECO:0000256" key="2">
    <source>
        <dbReference type="ARBA" id="ARBA00022989"/>
    </source>
</evidence>
<dbReference type="Proteomes" id="UP000023541">
    <property type="component" value="Unassembled WGS sequence"/>
</dbReference>
<dbReference type="PANTHER" id="PTHR24026">
    <property type="entry name" value="FAT ATYPICAL CADHERIN-RELATED"/>
    <property type="match status" value="1"/>
</dbReference>
<keyword evidence="1" id="KW-0812">Transmembrane</keyword>
<dbReference type="GO" id="GO:0005509">
    <property type="term" value="F:calcium ion binding"/>
    <property type="evidence" value="ECO:0007669"/>
    <property type="project" value="InterPro"/>
</dbReference>
<gene>
    <name evidence="4" type="ORF">ATO12_00970</name>
</gene>
<dbReference type="SUPFAM" id="SSF52058">
    <property type="entry name" value="L domain-like"/>
    <property type="match status" value="1"/>
</dbReference>
<protein>
    <recommendedName>
        <fullName evidence="3">Cadherin domain-containing protein</fullName>
    </recommendedName>
</protein>
<reference evidence="4 5" key="1">
    <citation type="submission" date="2014-04" db="EMBL/GenBank/DDBJ databases">
        <title>Aquimarina sp. 22II-S11-z7 Genome Sequencing.</title>
        <authorList>
            <person name="Lai Q."/>
        </authorList>
    </citation>
    <scope>NUCLEOTIDE SEQUENCE [LARGE SCALE GENOMIC DNA]</scope>
    <source>
        <strain evidence="4 5">22II-S11-z7</strain>
    </source>
</reference>
<keyword evidence="2" id="KW-0472">Membrane</keyword>
<dbReference type="STRING" id="1317122.ATO12_00970"/>
<evidence type="ECO:0000259" key="3">
    <source>
        <dbReference type="PROSITE" id="PS50268"/>
    </source>
</evidence>
<organism evidence="4 5">
    <name type="scientific">Aquimarina atlantica</name>
    <dbReference type="NCBI Taxonomy" id="1317122"/>
    <lineage>
        <taxon>Bacteria</taxon>
        <taxon>Pseudomonadati</taxon>
        <taxon>Bacteroidota</taxon>
        <taxon>Flavobacteriia</taxon>
        <taxon>Flavobacteriales</taxon>
        <taxon>Flavobacteriaceae</taxon>
        <taxon>Aquimarina</taxon>
    </lineage>
</organism>
<sequence length="660" mass="72462">MSDDFELQKDSIVTWSISDFTVFRGSYNFFGAYFCVKKVMENLKYTFALFMSILIIACSNDDDTIATIITVKDFETVIKENPVVDQELGVIEASTNLGTLDYSIKSEDPAGAFAIDSKTGKLTVKDATLFDYETNPKLTAIVLIKVGGESKEVTVTVDLINIDKPTITVKDFETTIDENPDQGQELGTIEATTDEGELAYIIKTEEPTGAFAIDNKTGKLTVKDVTLFDYETRDQLTAIVLIKNGEESKETKITVHLNNINGNATITAKDFETTIDENTEQRQGLGFVKVTTDQGKLTYSIKKENPAGAFMIFPSEKGEEGENGFYIEIKDVSLFDYEKRTELTAIVLVTNGETSKEVTITVKLNDIVGDINFADLNFKKALLKHTNPIIDTNTDGVITLEEAKVVTKMDVGRKSITDLSGIEYFTALTTLNCSSNNNLTILDLSKNIALTELDCSSNDITTLDVSKNIELTKLNCNDNDLTSVDVSKNVKLNFLNTSQNPLIDLDISKNTVLETLGYGDENSPLTTLDISKNAKLSTLFIGYTDLTSIDLSNNTELTRLAFLFSNMTTLDLSHNTALTHLDFLACTINTLDLSNNVALTNLACNGAKLSSLNLKNGNNANLTASFHNNPSLTCVEVDDPTANYNWSKDDTAVYSSNCSL</sequence>
<dbReference type="InterPro" id="IPR015919">
    <property type="entry name" value="Cadherin-like_sf"/>
</dbReference>
<dbReference type="SMART" id="SM00112">
    <property type="entry name" value="CA"/>
    <property type="match status" value="3"/>
</dbReference>
<dbReference type="AlphaFoldDB" id="A0A023BZF9"/>
<evidence type="ECO:0000313" key="4">
    <source>
        <dbReference type="EMBL" id="EZH75380.1"/>
    </source>
</evidence>
<dbReference type="InterPro" id="IPR032675">
    <property type="entry name" value="LRR_dom_sf"/>
</dbReference>
<dbReference type="PANTHER" id="PTHR24026:SF126">
    <property type="entry name" value="PROTOCADHERIN FAT 4"/>
    <property type="match status" value="1"/>
</dbReference>